<comment type="caution">
    <text evidence="1">The sequence shown here is derived from an EMBL/GenBank/DDBJ whole genome shotgun (WGS) entry which is preliminary data.</text>
</comment>
<dbReference type="Gene3D" id="3.40.190.10">
    <property type="entry name" value="Periplasmic binding protein-like II"/>
    <property type="match status" value="1"/>
</dbReference>
<feature type="non-terminal residue" evidence="1">
    <location>
        <position position="89"/>
    </location>
</feature>
<dbReference type="AlphaFoldDB" id="A0A5S4T652"/>
<accession>A0A5S4T652</accession>
<dbReference type="EMBL" id="SJLL01000579">
    <property type="protein sequence ID" value="TYK91571.1"/>
    <property type="molecule type" value="Genomic_DNA"/>
</dbReference>
<evidence type="ECO:0000313" key="2">
    <source>
        <dbReference type="Proteomes" id="UP000324058"/>
    </source>
</evidence>
<protein>
    <submittedName>
        <fullName evidence="1">Nitrate ABC transporter substrate-binding protein</fullName>
    </submittedName>
</protein>
<organism evidence="1 2">
    <name type="scientific">Streptococcus pyogenes</name>
    <dbReference type="NCBI Taxonomy" id="1314"/>
    <lineage>
        <taxon>Bacteria</taxon>
        <taxon>Bacillati</taxon>
        <taxon>Bacillota</taxon>
        <taxon>Bacilli</taxon>
        <taxon>Lactobacillales</taxon>
        <taxon>Streptococcaceae</taxon>
        <taxon>Streptococcus</taxon>
    </lineage>
</organism>
<proteinExistence type="predicted"/>
<gene>
    <name evidence="1" type="ORF">E0F66_12880</name>
</gene>
<reference evidence="1 2" key="1">
    <citation type="submission" date="2019-02" db="EMBL/GenBank/DDBJ databases">
        <title>Novel genomic isolates of S. pyogenes and S. dysgalactiae subsp. equisimilis associated to necrotising fasciitis (NSTI).</title>
        <authorList>
            <person name="Barrantes I."/>
        </authorList>
    </citation>
    <scope>NUCLEOTIDE SEQUENCE [LARGE SCALE GENOMIC DNA]</scope>
    <source>
        <strain evidence="1 2">SPY2028</strain>
    </source>
</reference>
<sequence length="89" mass="10354">MKNMLLNGNVRRSRMFQKRKEESKMKKTWRVCLTVLTARVAVVHVACCQGTASKDKKEAQLKKIYIILEWKPNTNHTGLDVAKEKGYFK</sequence>
<evidence type="ECO:0000313" key="1">
    <source>
        <dbReference type="EMBL" id="TYK91571.1"/>
    </source>
</evidence>
<name>A0A5S4T652_STRPY</name>
<dbReference type="Proteomes" id="UP000324058">
    <property type="component" value="Unassembled WGS sequence"/>
</dbReference>